<feature type="region of interest" description="Disordered" evidence="1">
    <location>
        <begin position="71"/>
        <end position="182"/>
    </location>
</feature>
<evidence type="ECO:0000313" key="2">
    <source>
        <dbReference type="EMBL" id="CAD9663684.1"/>
    </source>
</evidence>
<reference evidence="2" key="1">
    <citation type="submission" date="2021-01" db="EMBL/GenBank/DDBJ databases">
        <authorList>
            <person name="Corre E."/>
            <person name="Pelletier E."/>
            <person name="Niang G."/>
            <person name="Scheremetjew M."/>
            <person name="Finn R."/>
            <person name="Kale V."/>
            <person name="Holt S."/>
            <person name="Cochrane G."/>
            <person name="Meng A."/>
            <person name="Brown T."/>
            <person name="Cohen L."/>
        </authorList>
    </citation>
    <scope>NUCLEOTIDE SEQUENCE</scope>
    <source>
        <strain evidence="2">CCMP1243</strain>
    </source>
</reference>
<gene>
    <name evidence="2" type="ORF">RMAR1173_LOCUS1834</name>
</gene>
<organism evidence="2">
    <name type="scientific">Rhizochromulina marina</name>
    <dbReference type="NCBI Taxonomy" id="1034831"/>
    <lineage>
        <taxon>Eukaryota</taxon>
        <taxon>Sar</taxon>
        <taxon>Stramenopiles</taxon>
        <taxon>Ochrophyta</taxon>
        <taxon>Dictyochophyceae</taxon>
        <taxon>Rhizochromulinales</taxon>
        <taxon>Rhizochromulina</taxon>
    </lineage>
</organism>
<evidence type="ECO:0000256" key="1">
    <source>
        <dbReference type="SAM" id="MobiDB-lite"/>
    </source>
</evidence>
<dbReference type="AlphaFoldDB" id="A0A7S2R9P5"/>
<name>A0A7S2R9P5_9STRA</name>
<feature type="compositionally biased region" description="Low complexity" evidence="1">
    <location>
        <begin position="105"/>
        <end position="118"/>
    </location>
</feature>
<dbReference type="EMBL" id="HBHJ01002894">
    <property type="protein sequence ID" value="CAD9663684.1"/>
    <property type="molecule type" value="Transcribed_RNA"/>
</dbReference>
<accession>A0A7S2R9P5</accession>
<proteinExistence type="predicted"/>
<feature type="compositionally biased region" description="Basic and acidic residues" evidence="1">
    <location>
        <begin position="171"/>
        <end position="182"/>
    </location>
</feature>
<protein>
    <submittedName>
        <fullName evidence="2">Uncharacterized protein</fullName>
    </submittedName>
</protein>
<sequence>MSARARERNTDTGSSATLTVVVALFVVRLPEVDHGASNTAIQPTHRGQPLQNLPVASTRCRHHPCRLIPEAALGPQPSAHWTSHNTPSSPPRGPATSPRAVAQLSPTGPSGPWPSGGSVAVLPPPQGLARVPRSKPPPPPVLHSLQQRHGPADPGVAELTVFGDWGSGEVGKGKGMEGEEGR</sequence>